<reference evidence="4" key="1">
    <citation type="journal article" date="2019" name="Int. J. Syst. Evol. Microbiol.">
        <title>The Global Catalogue of Microorganisms (GCM) 10K type strain sequencing project: providing services to taxonomists for standard genome sequencing and annotation.</title>
        <authorList>
            <consortium name="The Broad Institute Genomics Platform"/>
            <consortium name="The Broad Institute Genome Sequencing Center for Infectious Disease"/>
            <person name="Wu L."/>
            <person name="Ma J."/>
        </authorList>
    </citation>
    <scope>NUCLEOTIDE SEQUENCE [LARGE SCALE GENOMIC DNA]</scope>
    <source>
        <strain evidence="4">KCTC 52141</strain>
    </source>
</reference>
<proteinExistence type="inferred from homology"/>
<accession>A0ABV7HX36</accession>
<dbReference type="EMBL" id="JBHRTL010000031">
    <property type="protein sequence ID" value="MFC3156665.1"/>
    <property type="molecule type" value="Genomic_DNA"/>
</dbReference>
<gene>
    <name evidence="3" type="ORF">ACFOEB_15750</name>
</gene>
<dbReference type="Proteomes" id="UP001595548">
    <property type="component" value="Unassembled WGS sequence"/>
</dbReference>
<name>A0ABV7HX36_9GAMM</name>
<evidence type="ECO:0000313" key="3">
    <source>
        <dbReference type="EMBL" id="MFC3156665.1"/>
    </source>
</evidence>
<dbReference type="Pfam" id="PF00501">
    <property type="entry name" value="AMP-binding"/>
    <property type="match status" value="1"/>
</dbReference>
<dbReference type="InterPro" id="IPR000873">
    <property type="entry name" value="AMP-dep_synth/lig_dom"/>
</dbReference>
<dbReference type="InterPro" id="IPR045851">
    <property type="entry name" value="AMP-bd_C_sf"/>
</dbReference>
<dbReference type="PANTHER" id="PTHR43201">
    <property type="entry name" value="ACYL-COA SYNTHETASE"/>
    <property type="match status" value="1"/>
</dbReference>
<keyword evidence="4" id="KW-1185">Reference proteome</keyword>
<dbReference type="Gene3D" id="3.30.300.30">
    <property type="match status" value="1"/>
</dbReference>
<organism evidence="3 4">
    <name type="scientific">Gilvimarinus japonicus</name>
    <dbReference type="NCBI Taxonomy" id="1796469"/>
    <lineage>
        <taxon>Bacteria</taxon>
        <taxon>Pseudomonadati</taxon>
        <taxon>Pseudomonadota</taxon>
        <taxon>Gammaproteobacteria</taxon>
        <taxon>Cellvibrionales</taxon>
        <taxon>Cellvibrionaceae</taxon>
        <taxon>Gilvimarinus</taxon>
    </lineage>
</organism>
<evidence type="ECO:0000259" key="2">
    <source>
        <dbReference type="Pfam" id="PF00501"/>
    </source>
</evidence>
<dbReference type="InterPro" id="IPR042099">
    <property type="entry name" value="ANL_N_sf"/>
</dbReference>
<comment type="similarity">
    <text evidence="1">Belongs to the ATP-dependent AMP-binding enzyme family.</text>
</comment>
<evidence type="ECO:0000313" key="4">
    <source>
        <dbReference type="Proteomes" id="UP001595548"/>
    </source>
</evidence>
<protein>
    <submittedName>
        <fullName evidence="3">AMP-binding protein</fullName>
    </submittedName>
</protein>
<dbReference type="PANTHER" id="PTHR43201:SF8">
    <property type="entry name" value="ACYL-COA SYNTHETASE FAMILY MEMBER 3"/>
    <property type="match status" value="1"/>
</dbReference>
<evidence type="ECO:0000256" key="1">
    <source>
        <dbReference type="ARBA" id="ARBA00006432"/>
    </source>
</evidence>
<feature type="domain" description="AMP-dependent synthetase/ligase" evidence="2">
    <location>
        <begin position="24"/>
        <end position="294"/>
    </location>
</feature>
<dbReference type="Gene3D" id="3.40.50.12780">
    <property type="entry name" value="N-terminal domain of ligase-like"/>
    <property type="match status" value="1"/>
</dbReference>
<dbReference type="SUPFAM" id="SSF56801">
    <property type="entry name" value="Acetyl-CoA synthetase-like"/>
    <property type="match status" value="1"/>
</dbReference>
<dbReference type="RefSeq" id="WP_382417999.1">
    <property type="nucleotide sequence ID" value="NZ_AP031500.1"/>
</dbReference>
<comment type="caution">
    <text evidence="3">The sequence shown here is derived from an EMBL/GenBank/DDBJ whole genome shotgun (WGS) entry which is preliminary data.</text>
</comment>
<sequence>MNTSVNVRDVVLAGGKQTLAWRSKTAINGDELRAQVLLLARALARLDAHSIALWLPDSYDFLAAFLALALAGKRIVLPHTLQAGASVQMAEHFDALLAYEPQPALTCPQYSPSELMARGLLEPEREYSCHNPVAITLFTSGSTGAPQPVHKTLQELEAEVAVLAHDFPSVGASPVIASVSHHHIYGLLHVLLWPLYRGAPFVVEPVQFPEDLIEQLSRYGPAVWVASPTHLARIPQSTVFVASAPLLLEVFSSGGLLSERAAAGLTAKLARSPVEVLGSTETGGVAWRRQSDSPRWRALHEVELAQSARGCLLVRSGHLNLPDAFEMGDKIAMLDGHGFELLGRVDTVVKVEGKRLSLTELEARLSESPLIDQARAAVVRGRRDEVGVVATLTEAGAQALERSGKHKLNTQLRHYLSGFFDRPLIPRRWRYLEHMPSNAQGKVLMADIVRCLEERHS</sequence>